<accession>A0ABN7XCA6</accession>
<reference evidence="2 3" key="1">
    <citation type="submission" date="2021-06" db="EMBL/GenBank/DDBJ databases">
        <authorList>
            <person name="Kallberg Y."/>
            <person name="Tangrot J."/>
            <person name="Rosling A."/>
        </authorList>
    </citation>
    <scope>NUCLEOTIDE SEQUENCE [LARGE SCALE GENOMIC DNA]</scope>
    <source>
        <strain evidence="2 3">120-4 pot B 10/14</strain>
    </source>
</reference>
<proteinExistence type="predicted"/>
<dbReference type="Proteomes" id="UP000789901">
    <property type="component" value="Unassembled WGS sequence"/>
</dbReference>
<name>A0ABN7XCA6_GIGMA</name>
<feature type="compositionally biased region" description="Basic residues" evidence="1">
    <location>
        <begin position="40"/>
        <end position="50"/>
    </location>
</feature>
<evidence type="ECO:0000313" key="3">
    <source>
        <dbReference type="Proteomes" id="UP000789901"/>
    </source>
</evidence>
<dbReference type="EMBL" id="CAJVQB010116252">
    <property type="protein sequence ID" value="CAG8852802.1"/>
    <property type="molecule type" value="Genomic_DNA"/>
</dbReference>
<protein>
    <submittedName>
        <fullName evidence="2">27190_t:CDS:1</fullName>
    </submittedName>
</protein>
<feature type="compositionally biased region" description="Basic and acidic residues" evidence="1">
    <location>
        <begin position="57"/>
        <end position="82"/>
    </location>
</feature>
<evidence type="ECO:0000256" key="1">
    <source>
        <dbReference type="SAM" id="MobiDB-lite"/>
    </source>
</evidence>
<evidence type="ECO:0000313" key="2">
    <source>
        <dbReference type="EMBL" id="CAG8852802.1"/>
    </source>
</evidence>
<sequence length="82" mass="9812">HLKQSKDLVADKEKPKSQPFKKNQSLCLLQEADEEAKRATNNKKEKKSSHSKMNSMGDRKEEKEYMKLEQQHIREEKWLEKK</sequence>
<organism evidence="2 3">
    <name type="scientific">Gigaspora margarita</name>
    <dbReference type="NCBI Taxonomy" id="4874"/>
    <lineage>
        <taxon>Eukaryota</taxon>
        <taxon>Fungi</taxon>
        <taxon>Fungi incertae sedis</taxon>
        <taxon>Mucoromycota</taxon>
        <taxon>Glomeromycotina</taxon>
        <taxon>Glomeromycetes</taxon>
        <taxon>Diversisporales</taxon>
        <taxon>Gigasporaceae</taxon>
        <taxon>Gigaspora</taxon>
    </lineage>
</organism>
<gene>
    <name evidence="2" type="ORF">GMARGA_LOCUS41623</name>
</gene>
<comment type="caution">
    <text evidence="2">The sequence shown here is derived from an EMBL/GenBank/DDBJ whole genome shotgun (WGS) entry which is preliminary data.</text>
</comment>
<feature type="compositionally biased region" description="Basic and acidic residues" evidence="1">
    <location>
        <begin position="1"/>
        <end position="16"/>
    </location>
</feature>
<feature type="non-terminal residue" evidence="2">
    <location>
        <position position="82"/>
    </location>
</feature>
<keyword evidence="3" id="KW-1185">Reference proteome</keyword>
<feature type="region of interest" description="Disordered" evidence="1">
    <location>
        <begin position="1"/>
        <end position="82"/>
    </location>
</feature>
<feature type="non-terminal residue" evidence="2">
    <location>
        <position position="1"/>
    </location>
</feature>